<gene>
    <name evidence="1" type="primary">emml</name>
</gene>
<sequence>VAVLGAGFANQTEVKANSRDITGTLPATMWKQKAEEAKAKLATSKSSLKKHERI</sequence>
<reference evidence="1" key="1">
    <citation type="thesis" date="1993" institute="Microbiology" country="University of Newcastle Upon Tyne">
        <title>Sequence Analysis of the Emm-Like Gene Family of Streptococcus Pyogenes.</title>
        <authorList>
            <person name="Whatmore A.M."/>
        </authorList>
    </citation>
    <scope>NUCLEOTIDE SEQUENCE</scope>
    <source>
        <strain evidence="1">M type 80</strain>
    </source>
</reference>
<reference evidence="1" key="2">
    <citation type="journal article" date="1994" name="Mol. Microbiol.">
        <title>Non-congruent relationships between variation in emm gene sequences and the population genetic structure of group A streptococci.</title>
        <authorList>
            <person name="Whatmore A.M."/>
            <person name="Kapur V."/>
            <person name="Sullivan D.J."/>
            <person name="Musser J.M."/>
            <person name="Kehoe M.A."/>
        </authorList>
    </citation>
    <scope>NUCLEOTIDE SEQUENCE</scope>
    <source>
        <strain evidence="1">M type 80</strain>
    </source>
</reference>
<dbReference type="EMBL" id="U12004">
    <property type="protein sequence ID" value="AAA99620.1"/>
    <property type="molecule type" value="Genomic_DNA"/>
</dbReference>
<feature type="non-terminal residue" evidence="1">
    <location>
        <position position="1"/>
    </location>
</feature>
<reference evidence="1" key="3">
    <citation type="submission" date="1994-07" db="EMBL/GenBank/DDBJ databases">
        <authorList>
            <person name="Whatmore A. M."/>
        </authorList>
    </citation>
    <scope>NUCLEOTIDE SEQUENCE</scope>
    <source>
        <strain evidence="1">M type 80</strain>
    </source>
</reference>
<evidence type="ECO:0000313" key="1">
    <source>
        <dbReference type="EMBL" id="AAA99620.1"/>
    </source>
</evidence>
<dbReference type="PIR" id="S60852">
    <property type="entry name" value="S60852"/>
</dbReference>
<protein>
    <submittedName>
        <fullName evidence="1">Emml protein</fullName>
    </submittedName>
</protein>
<feature type="non-terminal residue" evidence="1">
    <location>
        <position position="54"/>
    </location>
</feature>
<accession>Q54605</accession>
<organism evidence="1">
    <name type="scientific">Streptococcus pyogenes</name>
    <dbReference type="NCBI Taxonomy" id="1314"/>
    <lineage>
        <taxon>Bacteria</taxon>
        <taxon>Bacillati</taxon>
        <taxon>Bacillota</taxon>
        <taxon>Bacilli</taxon>
        <taxon>Lactobacillales</taxon>
        <taxon>Streptococcaceae</taxon>
        <taxon>Streptococcus</taxon>
    </lineage>
</organism>
<dbReference type="AlphaFoldDB" id="Q54605"/>
<proteinExistence type="predicted"/>
<name>Q54605_STRPY</name>